<dbReference type="EMBL" id="JAFBMS010000013">
    <property type="protein sequence ID" value="KAG9347358.1"/>
    <property type="molecule type" value="Genomic_DNA"/>
</dbReference>
<dbReference type="AlphaFoldDB" id="A0A8T2PCX5"/>
<comment type="caution">
    <text evidence="2">The sequence shown here is derived from an EMBL/GenBank/DDBJ whole genome shotgun (WGS) entry which is preliminary data.</text>
</comment>
<gene>
    <name evidence="2" type="ORF">JZ751_004925</name>
</gene>
<evidence type="ECO:0000256" key="1">
    <source>
        <dbReference type="SAM" id="MobiDB-lite"/>
    </source>
</evidence>
<keyword evidence="3" id="KW-1185">Reference proteome</keyword>
<feature type="region of interest" description="Disordered" evidence="1">
    <location>
        <begin position="1"/>
        <end position="43"/>
    </location>
</feature>
<feature type="compositionally biased region" description="Basic and acidic residues" evidence="1">
    <location>
        <begin position="19"/>
        <end position="29"/>
    </location>
</feature>
<feature type="compositionally biased region" description="Basic and acidic residues" evidence="1">
    <location>
        <begin position="84"/>
        <end position="99"/>
    </location>
</feature>
<accession>A0A8T2PCX5</accession>
<protein>
    <submittedName>
        <fullName evidence="2">Uncharacterized protein</fullName>
    </submittedName>
</protein>
<evidence type="ECO:0000313" key="3">
    <source>
        <dbReference type="Proteomes" id="UP000824540"/>
    </source>
</evidence>
<reference evidence="2" key="1">
    <citation type="thesis" date="2021" institute="BYU ScholarsArchive" country="Provo, UT, USA">
        <title>Applications of and Algorithms for Genome Assembly and Genomic Analyses with an Emphasis on Marine Teleosts.</title>
        <authorList>
            <person name="Pickett B.D."/>
        </authorList>
    </citation>
    <scope>NUCLEOTIDE SEQUENCE</scope>
    <source>
        <strain evidence="2">HI-2016</strain>
    </source>
</reference>
<proteinExistence type="predicted"/>
<name>A0A8T2PCX5_9TELE</name>
<sequence>MASLHAVGTASKSTFSQQRESREEREDQVSRTGCGGASRLRSWGLTEPTDVSNFVLEERRKVIHSKEGRSTGSQHLVHTAVSHLESRLKRAREGNERAD</sequence>
<organism evidence="2 3">
    <name type="scientific">Albula glossodonta</name>
    <name type="common">roundjaw bonefish</name>
    <dbReference type="NCBI Taxonomy" id="121402"/>
    <lineage>
        <taxon>Eukaryota</taxon>
        <taxon>Metazoa</taxon>
        <taxon>Chordata</taxon>
        <taxon>Craniata</taxon>
        <taxon>Vertebrata</taxon>
        <taxon>Euteleostomi</taxon>
        <taxon>Actinopterygii</taxon>
        <taxon>Neopterygii</taxon>
        <taxon>Teleostei</taxon>
        <taxon>Albuliformes</taxon>
        <taxon>Albulidae</taxon>
        <taxon>Albula</taxon>
    </lineage>
</organism>
<feature type="region of interest" description="Disordered" evidence="1">
    <location>
        <begin position="64"/>
        <end position="99"/>
    </location>
</feature>
<dbReference type="Proteomes" id="UP000824540">
    <property type="component" value="Unassembled WGS sequence"/>
</dbReference>
<evidence type="ECO:0000313" key="2">
    <source>
        <dbReference type="EMBL" id="KAG9347358.1"/>
    </source>
</evidence>